<keyword evidence="2" id="KW-1185">Reference proteome</keyword>
<evidence type="ECO:0000313" key="1">
    <source>
        <dbReference type="EMBL" id="KAG8174524.1"/>
    </source>
</evidence>
<dbReference type="Proteomes" id="UP000827092">
    <property type="component" value="Unassembled WGS sequence"/>
</dbReference>
<protein>
    <submittedName>
        <fullName evidence="1">Uncharacterized protein</fullName>
    </submittedName>
</protein>
<evidence type="ECO:0000313" key="2">
    <source>
        <dbReference type="Proteomes" id="UP000827092"/>
    </source>
</evidence>
<comment type="caution">
    <text evidence="1">The sequence shown here is derived from an EMBL/GenBank/DDBJ whole genome shotgun (WGS) entry which is preliminary data.</text>
</comment>
<sequence length="80" mass="9232">MVVDCWKDILHNACGEFFIMLGFAPQFVSVRFSDQTILQQEDQKAELLCTTVLSVNHIAVVWFSQGILSRDRSGYLKWYS</sequence>
<proteinExistence type="predicted"/>
<dbReference type="EMBL" id="JAFNEN010001191">
    <property type="protein sequence ID" value="KAG8174524.1"/>
    <property type="molecule type" value="Genomic_DNA"/>
</dbReference>
<dbReference type="AlphaFoldDB" id="A0AAV6TS58"/>
<name>A0AAV6TS58_9ARAC</name>
<reference evidence="1 2" key="1">
    <citation type="journal article" date="2022" name="Nat. Ecol. Evol.">
        <title>A masculinizing supergene underlies an exaggerated male reproductive morph in a spider.</title>
        <authorList>
            <person name="Hendrickx F."/>
            <person name="De Corte Z."/>
            <person name="Sonet G."/>
            <person name="Van Belleghem S.M."/>
            <person name="Kostlbacher S."/>
            <person name="Vangestel C."/>
        </authorList>
    </citation>
    <scope>NUCLEOTIDE SEQUENCE [LARGE SCALE GENOMIC DNA]</scope>
    <source>
        <strain evidence="1">W744_W776</strain>
    </source>
</reference>
<organism evidence="1 2">
    <name type="scientific">Oedothorax gibbosus</name>
    <dbReference type="NCBI Taxonomy" id="931172"/>
    <lineage>
        <taxon>Eukaryota</taxon>
        <taxon>Metazoa</taxon>
        <taxon>Ecdysozoa</taxon>
        <taxon>Arthropoda</taxon>
        <taxon>Chelicerata</taxon>
        <taxon>Arachnida</taxon>
        <taxon>Araneae</taxon>
        <taxon>Araneomorphae</taxon>
        <taxon>Entelegynae</taxon>
        <taxon>Araneoidea</taxon>
        <taxon>Linyphiidae</taxon>
        <taxon>Erigoninae</taxon>
        <taxon>Oedothorax</taxon>
    </lineage>
</organism>
<accession>A0AAV6TS58</accession>
<gene>
    <name evidence="1" type="ORF">JTE90_006446</name>
</gene>